<name>A0A835XT11_9CHLO</name>
<dbReference type="OrthoDB" id="17644at2759"/>
<reference evidence="10" key="1">
    <citation type="journal article" date="2020" name="bioRxiv">
        <title>Comparative genomics of Chlamydomonas.</title>
        <authorList>
            <person name="Craig R.J."/>
            <person name="Hasan A.R."/>
            <person name="Ness R.W."/>
            <person name="Keightley P.D."/>
        </authorList>
    </citation>
    <scope>NUCLEOTIDE SEQUENCE</scope>
    <source>
        <strain evidence="10">CCAP 11/70</strain>
    </source>
</reference>
<comment type="function">
    <text evidence="9">Functions as a component of the nuclear pore complex (NPC).</text>
</comment>
<dbReference type="GO" id="GO:0006606">
    <property type="term" value="P:protein import into nucleus"/>
    <property type="evidence" value="ECO:0007669"/>
    <property type="project" value="TreeGrafter"/>
</dbReference>
<evidence type="ECO:0000256" key="3">
    <source>
        <dbReference type="ARBA" id="ARBA00022448"/>
    </source>
</evidence>
<dbReference type="GO" id="GO:0031080">
    <property type="term" value="C:nuclear pore outer ring"/>
    <property type="evidence" value="ECO:0007669"/>
    <property type="project" value="TreeGrafter"/>
</dbReference>
<keyword evidence="8 9" id="KW-0539">Nucleus</keyword>
<accession>A0A835XT11</accession>
<keyword evidence="5 9" id="KW-0653">Protein transport</keyword>
<organism evidence="10 11">
    <name type="scientific">Edaphochlamys debaryana</name>
    <dbReference type="NCBI Taxonomy" id="47281"/>
    <lineage>
        <taxon>Eukaryota</taxon>
        <taxon>Viridiplantae</taxon>
        <taxon>Chlorophyta</taxon>
        <taxon>core chlorophytes</taxon>
        <taxon>Chlorophyceae</taxon>
        <taxon>CS clade</taxon>
        <taxon>Chlamydomonadales</taxon>
        <taxon>Chlamydomonadales incertae sedis</taxon>
        <taxon>Edaphochlamys</taxon>
    </lineage>
</organism>
<comment type="caution">
    <text evidence="10">The sequence shown here is derived from an EMBL/GenBank/DDBJ whole genome shotgun (WGS) entry which is preliminary data.</text>
</comment>
<keyword evidence="9" id="KW-0472">Membrane</keyword>
<dbReference type="PANTHER" id="PTHR13373">
    <property type="entry name" value="FROUNT PROTEIN-RELATED"/>
    <property type="match status" value="1"/>
</dbReference>
<dbReference type="GO" id="GO:0045893">
    <property type="term" value="P:positive regulation of DNA-templated transcription"/>
    <property type="evidence" value="ECO:0007669"/>
    <property type="project" value="TreeGrafter"/>
</dbReference>
<comment type="subunit">
    <text evidence="9">Component of the nuclear pore complex (NPC).</text>
</comment>
<comment type="similarity">
    <text evidence="2 9">Belongs to the nucleoporin Nup85 family.</text>
</comment>
<dbReference type="Pfam" id="PF07575">
    <property type="entry name" value="Nucleopor_Nup85"/>
    <property type="match status" value="1"/>
</dbReference>
<gene>
    <name evidence="10" type="ORF">HYH03_012376</name>
</gene>
<evidence type="ECO:0000313" key="10">
    <source>
        <dbReference type="EMBL" id="KAG2489150.1"/>
    </source>
</evidence>
<evidence type="ECO:0000313" key="11">
    <source>
        <dbReference type="Proteomes" id="UP000612055"/>
    </source>
</evidence>
<evidence type="ECO:0000256" key="7">
    <source>
        <dbReference type="ARBA" id="ARBA00023132"/>
    </source>
</evidence>
<evidence type="ECO:0000256" key="9">
    <source>
        <dbReference type="RuleBase" id="RU365073"/>
    </source>
</evidence>
<dbReference type="AlphaFoldDB" id="A0A835XT11"/>
<dbReference type="EMBL" id="JAEHOE010000076">
    <property type="protein sequence ID" value="KAG2489150.1"/>
    <property type="molecule type" value="Genomic_DNA"/>
</dbReference>
<keyword evidence="3 9" id="KW-0813">Transport</keyword>
<dbReference type="InterPro" id="IPR011502">
    <property type="entry name" value="Nucleoporin_Nup85"/>
</dbReference>
<keyword evidence="11" id="KW-1185">Reference proteome</keyword>
<evidence type="ECO:0000256" key="4">
    <source>
        <dbReference type="ARBA" id="ARBA00022816"/>
    </source>
</evidence>
<dbReference type="GO" id="GO:0017056">
    <property type="term" value="F:structural constituent of nuclear pore"/>
    <property type="evidence" value="ECO:0007669"/>
    <property type="project" value="TreeGrafter"/>
</dbReference>
<dbReference type="GO" id="GO:0006406">
    <property type="term" value="P:mRNA export from nucleus"/>
    <property type="evidence" value="ECO:0007669"/>
    <property type="project" value="TreeGrafter"/>
</dbReference>
<dbReference type="GO" id="GO:0031965">
    <property type="term" value="C:nuclear membrane"/>
    <property type="evidence" value="ECO:0007669"/>
    <property type="project" value="UniProtKB-UniRule"/>
</dbReference>
<keyword evidence="7 9" id="KW-0906">Nuclear pore complex</keyword>
<dbReference type="Proteomes" id="UP000612055">
    <property type="component" value="Unassembled WGS sequence"/>
</dbReference>
<proteinExistence type="inferred from homology"/>
<evidence type="ECO:0000256" key="5">
    <source>
        <dbReference type="ARBA" id="ARBA00022927"/>
    </source>
</evidence>
<keyword evidence="4 9" id="KW-0509">mRNA transport</keyword>
<evidence type="ECO:0000256" key="1">
    <source>
        <dbReference type="ARBA" id="ARBA00004567"/>
    </source>
</evidence>
<keyword evidence="6 9" id="KW-0811">Translocation</keyword>
<evidence type="ECO:0000256" key="8">
    <source>
        <dbReference type="ARBA" id="ARBA00023242"/>
    </source>
</evidence>
<dbReference type="PANTHER" id="PTHR13373:SF21">
    <property type="entry name" value="NUCLEAR PORE COMPLEX PROTEIN NUP85"/>
    <property type="match status" value="1"/>
</dbReference>
<protein>
    <recommendedName>
        <fullName evidence="9">Nuclear pore complex protein Nup85</fullName>
    </recommendedName>
</protein>
<sequence>MADGPTFTVPVSHGSRLHFSWGLGSELRLLDTQDPSTQEGGGGGFASYAVWGQVSSSNRIIAFGTMEQYADMQRARLAGSSDDAYLTRVAAYARHVRDQLMKLRDDDEDGGLSQLEAALWALLEVFCVDLPRNEGNLGEDFVLWLAAHHDALAALTMQPTLGGRIQELRASPAPDAQPDYWPVLRRLVALGLTGEALGLLDEHGARRAAAGAGAGGGAAALAALQQPGLRAQLELLDCLHVLLKRLPRLAPSGRRDPTSRAYASLAEYAQARAVWLREAADIAGAEHLFAAAAAANRRTAEGVRSVLAVLLGEPSALRGATQDWLEAAAAEVVHRGGGGGGSGGSGGGGVVSANQLRALLAEAQAARGGEGGSGLLELLAELLGALCEGDVAGVVSALCNSGAASAWLLAHCLELLAAGAAAGGPGGAGGAGLLGRRLAVSGCDQMEYFRLAWAESLLPGLRGGGWALALAYLAWCPQHGAAAAEALMEAMPVDSRDVRSLEKALAACRRLGLGPSAAVMCRVAGVDALSRGSLGGGAQWMVRAADPRRSAACLALAGAAAEEALLGRLGVYRAGPLALPGGEGLAELLEWMPGGGGGAGSEGGASGGGGGEAAAGGGLAALLGGLLRLSRAMGALGAARDANAGPDDPSALTALASARSALLALVRTRTAPRRLCLPLLSYALPLLEATAGGGRCLSSADLRDLAAWAAECAGGAAVGGLGLGLGAGMGGGGAAGGLAAAAAALGVSERYGRDVALALVRAVARAHVMEHSGPAAGGQGAGAGAGLAP</sequence>
<evidence type="ECO:0000256" key="2">
    <source>
        <dbReference type="ARBA" id="ARBA00005573"/>
    </source>
</evidence>
<comment type="subcellular location">
    <subcellularLocation>
        <location evidence="1 9">Nucleus</location>
        <location evidence="1 9">Nuclear pore complex</location>
    </subcellularLocation>
</comment>
<evidence type="ECO:0000256" key="6">
    <source>
        <dbReference type="ARBA" id="ARBA00023010"/>
    </source>
</evidence>